<dbReference type="PROSITE" id="PS00108">
    <property type="entry name" value="PROTEIN_KINASE_ST"/>
    <property type="match status" value="1"/>
</dbReference>
<dbReference type="Gene3D" id="3.30.200.20">
    <property type="entry name" value="Phosphorylase Kinase, domain 1"/>
    <property type="match status" value="1"/>
</dbReference>
<proteinExistence type="predicted"/>
<gene>
    <name evidence="6" type="ORF">METZ01_LOCUS175016</name>
</gene>
<dbReference type="InterPro" id="IPR011009">
    <property type="entry name" value="Kinase-like_dom_sf"/>
</dbReference>
<sequence length="201" mass="21874">MLERIDRYELKERIGAGGQATVYLGRDTLLERTVAVKVMNQLVSTQPEYVDSLMSEAQLAAGLSHQNIATVYDFKVDGDYACIVMEYFPNSLDKELQRDGAVSTTRAANIAAQICDGLAYAHAMGFVHRDIKPHNILMGADGSPKITDFGIARATDLSSTSAVGTPLYMSPEQCRGEESPDVRSDIYSIGITLYEMLAGAP</sequence>
<dbReference type="GO" id="GO:0004674">
    <property type="term" value="F:protein serine/threonine kinase activity"/>
    <property type="evidence" value="ECO:0007669"/>
    <property type="project" value="TreeGrafter"/>
</dbReference>
<evidence type="ECO:0000256" key="2">
    <source>
        <dbReference type="ARBA" id="ARBA00022741"/>
    </source>
</evidence>
<keyword evidence="4" id="KW-0067">ATP-binding</keyword>
<dbReference type="SUPFAM" id="SSF56112">
    <property type="entry name" value="Protein kinase-like (PK-like)"/>
    <property type="match status" value="1"/>
</dbReference>
<dbReference type="InterPro" id="IPR008271">
    <property type="entry name" value="Ser/Thr_kinase_AS"/>
</dbReference>
<dbReference type="GO" id="GO:0005524">
    <property type="term" value="F:ATP binding"/>
    <property type="evidence" value="ECO:0007669"/>
    <property type="project" value="UniProtKB-KW"/>
</dbReference>
<dbReference type="EMBL" id="UINC01033225">
    <property type="protein sequence ID" value="SVB22162.1"/>
    <property type="molecule type" value="Genomic_DNA"/>
</dbReference>
<reference evidence="6" key="1">
    <citation type="submission" date="2018-05" db="EMBL/GenBank/DDBJ databases">
        <authorList>
            <person name="Lanie J.A."/>
            <person name="Ng W.-L."/>
            <person name="Kazmierczak K.M."/>
            <person name="Andrzejewski T.M."/>
            <person name="Davidsen T.M."/>
            <person name="Wayne K.J."/>
            <person name="Tettelin H."/>
            <person name="Glass J.I."/>
            <person name="Rusch D."/>
            <person name="Podicherti R."/>
            <person name="Tsui H.-C.T."/>
            <person name="Winkler M.E."/>
        </authorList>
    </citation>
    <scope>NUCLEOTIDE SEQUENCE</scope>
</reference>
<keyword evidence="3" id="KW-0418">Kinase</keyword>
<accession>A0A382C8N7</accession>
<dbReference type="InterPro" id="IPR000719">
    <property type="entry name" value="Prot_kinase_dom"/>
</dbReference>
<evidence type="ECO:0000313" key="6">
    <source>
        <dbReference type="EMBL" id="SVB22162.1"/>
    </source>
</evidence>
<dbReference type="SMART" id="SM00220">
    <property type="entry name" value="S_TKc"/>
    <property type="match status" value="1"/>
</dbReference>
<keyword evidence="1" id="KW-0808">Transferase</keyword>
<feature type="domain" description="Protein kinase" evidence="5">
    <location>
        <begin position="8"/>
        <end position="201"/>
    </location>
</feature>
<protein>
    <recommendedName>
        <fullName evidence="5">Protein kinase domain-containing protein</fullName>
    </recommendedName>
</protein>
<dbReference type="Pfam" id="PF00069">
    <property type="entry name" value="Pkinase"/>
    <property type="match status" value="1"/>
</dbReference>
<evidence type="ECO:0000256" key="3">
    <source>
        <dbReference type="ARBA" id="ARBA00022777"/>
    </source>
</evidence>
<dbReference type="PANTHER" id="PTHR43289">
    <property type="entry name" value="MITOGEN-ACTIVATED PROTEIN KINASE KINASE KINASE 20-RELATED"/>
    <property type="match status" value="1"/>
</dbReference>
<dbReference type="Gene3D" id="1.10.510.10">
    <property type="entry name" value="Transferase(Phosphotransferase) domain 1"/>
    <property type="match status" value="1"/>
</dbReference>
<dbReference type="PANTHER" id="PTHR43289:SF6">
    <property type="entry name" value="SERINE_THREONINE-PROTEIN KINASE NEKL-3"/>
    <property type="match status" value="1"/>
</dbReference>
<evidence type="ECO:0000256" key="4">
    <source>
        <dbReference type="ARBA" id="ARBA00022840"/>
    </source>
</evidence>
<keyword evidence="2" id="KW-0547">Nucleotide-binding</keyword>
<dbReference type="PROSITE" id="PS50011">
    <property type="entry name" value="PROTEIN_KINASE_DOM"/>
    <property type="match status" value="1"/>
</dbReference>
<feature type="non-terminal residue" evidence="6">
    <location>
        <position position="201"/>
    </location>
</feature>
<evidence type="ECO:0000256" key="1">
    <source>
        <dbReference type="ARBA" id="ARBA00022679"/>
    </source>
</evidence>
<evidence type="ECO:0000259" key="5">
    <source>
        <dbReference type="PROSITE" id="PS50011"/>
    </source>
</evidence>
<name>A0A382C8N7_9ZZZZ</name>
<dbReference type="CDD" id="cd14014">
    <property type="entry name" value="STKc_PknB_like"/>
    <property type="match status" value="1"/>
</dbReference>
<dbReference type="AlphaFoldDB" id="A0A382C8N7"/>
<organism evidence="6">
    <name type="scientific">marine metagenome</name>
    <dbReference type="NCBI Taxonomy" id="408172"/>
    <lineage>
        <taxon>unclassified sequences</taxon>
        <taxon>metagenomes</taxon>
        <taxon>ecological metagenomes</taxon>
    </lineage>
</organism>